<evidence type="ECO:0000313" key="2">
    <source>
        <dbReference type="Proteomes" id="UP000046090"/>
    </source>
</evidence>
<keyword evidence="2" id="KW-1185">Reference proteome</keyword>
<protein>
    <submittedName>
        <fullName evidence="1">Uncharacterized protein</fullName>
    </submittedName>
</protein>
<evidence type="ECO:0000313" key="1">
    <source>
        <dbReference type="EMBL" id="CRI34881.1"/>
    </source>
</evidence>
<dbReference type="RefSeq" id="WP_015107042.1">
    <property type="nucleotide sequence ID" value="NZ_AP026684.1"/>
</dbReference>
<proteinExistence type="predicted"/>
<dbReference type="AlphaFoldDB" id="A0A0K2Y6S8"/>
<dbReference type="GeneID" id="76197389"/>
<gene>
    <name evidence="1" type="ORF">HHE01_06820</name>
</gene>
<accession>A0A0K2Y6S8</accession>
<organism evidence="1 2">
    <name type="scientific">Helicobacter heilmannii</name>
    <dbReference type="NCBI Taxonomy" id="35817"/>
    <lineage>
        <taxon>Bacteria</taxon>
        <taxon>Pseudomonadati</taxon>
        <taxon>Campylobacterota</taxon>
        <taxon>Epsilonproteobacteria</taxon>
        <taxon>Campylobacterales</taxon>
        <taxon>Helicobacteraceae</taxon>
        <taxon>Helicobacter</taxon>
    </lineage>
</organism>
<sequence>MKLSYSNPFPKHTLSLLAKVWLMYIFLAVGAVYGVAYFLQVYIAITKNRAEISQVQGQIYSYEAKRIEKRIEHTKQILTDMRSKAVYTLNVRDSIKGVLEMIPDSITIKSITIDYSSLVLQGIVPSKENFKSTIQQRLNSIFENSHVEFTRLSNGWYSFISINSSVLPFIEKAHD</sequence>
<dbReference type="Proteomes" id="UP000046090">
    <property type="component" value="Unassembled WGS sequence"/>
</dbReference>
<dbReference type="EMBL" id="CDMK01000002">
    <property type="protein sequence ID" value="CRI34881.1"/>
    <property type="molecule type" value="Genomic_DNA"/>
</dbReference>
<name>A0A0K2Y6S8_HELHE</name>
<reference evidence="2" key="1">
    <citation type="submission" date="2014-12" db="EMBL/GenBank/DDBJ databases">
        <authorList>
            <person name="Smet A."/>
        </authorList>
    </citation>
    <scope>NUCLEOTIDE SEQUENCE [LARGE SCALE GENOMIC DNA]</scope>
</reference>